<feature type="region of interest" description="Disordered" evidence="1">
    <location>
        <begin position="1"/>
        <end position="46"/>
    </location>
</feature>
<evidence type="ECO:0000313" key="3">
    <source>
        <dbReference type="EMBL" id="GFX95234.1"/>
    </source>
</evidence>
<dbReference type="Proteomes" id="UP000887159">
    <property type="component" value="Unassembled WGS sequence"/>
</dbReference>
<evidence type="ECO:0000313" key="4">
    <source>
        <dbReference type="Proteomes" id="UP000887159"/>
    </source>
</evidence>
<feature type="domain" description="Tf2-1-like SH3-like" evidence="2">
    <location>
        <begin position="311"/>
        <end position="372"/>
    </location>
</feature>
<organism evidence="3 4">
    <name type="scientific">Trichonephila clavipes</name>
    <name type="common">Golden silk orbweaver</name>
    <name type="synonym">Nephila clavipes</name>
    <dbReference type="NCBI Taxonomy" id="2585209"/>
    <lineage>
        <taxon>Eukaryota</taxon>
        <taxon>Metazoa</taxon>
        <taxon>Ecdysozoa</taxon>
        <taxon>Arthropoda</taxon>
        <taxon>Chelicerata</taxon>
        <taxon>Arachnida</taxon>
        <taxon>Araneae</taxon>
        <taxon>Araneomorphae</taxon>
        <taxon>Entelegynae</taxon>
        <taxon>Araneoidea</taxon>
        <taxon>Nephilidae</taxon>
        <taxon>Trichonephila</taxon>
    </lineage>
</organism>
<accession>A0A8X6V6S9</accession>
<gene>
    <name evidence="3" type="primary">pol_1723</name>
    <name evidence="3" type="ORF">TNCV_848251</name>
</gene>
<proteinExistence type="predicted"/>
<sequence length="411" mass="47285">MKNNSNQTFKKKEFRKPFPIKKDQPVGGSHEYHSSGPSRTVPRFPGYKTEERNPIRCYGCGTPGVIKSKCPKCTRAKEMETAVNCITLFNLNSNLYPTSVIVLKIFGEKIAVCADTGASHTIAGEKMFKYLQEHDVTFTNKRISFMMADGIRQTIMALSTVVDLYIEGKVIPTEFLVLPDAKRNKTLLGLDFLNAAGIVLDVQGGKWHFSGNPRKQYKFFKKTLENITLSAFELREDEGCPEQARKINILLDRNEACFQPGGEHTPFIEHRFDTGDQLPITTYPYRMNPIKKQDCQKENFDRRRRKYYKPGDKVWVTIHHISRNNRSRIFMPKREGPYLILTLRSPVTYEIADPANPDQTLGTYHVSALEDYQEPETERNTGFVAPLKKRGRPKRNYLLVPRRRRNQRGSL</sequence>
<dbReference type="EMBL" id="BMAU01021185">
    <property type="protein sequence ID" value="GFX95234.1"/>
    <property type="molecule type" value="Genomic_DNA"/>
</dbReference>
<dbReference type="SUPFAM" id="SSF50630">
    <property type="entry name" value="Acid proteases"/>
    <property type="match status" value="1"/>
</dbReference>
<dbReference type="AlphaFoldDB" id="A0A8X6V6S9"/>
<dbReference type="Pfam" id="PF24626">
    <property type="entry name" value="SH3_Tf2-1"/>
    <property type="match status" value="1"/>
</dbReference>
<protein>
    <submittedName>
        <fullName evidence="3">Retrovirus-related Pol polyprotein from transposon 297</fullName>
    </submittedName>
</protein>
<dbReference type="InterPro" id="IPR056924">
    <property type="entry name" value="SH3_Tf2-1"/>
</dbReference>
<dbReference type="CDD" id="cd00303">
    <property type="entry name" value="retropepsin_like"/>
    <property type="match status" value="1"/>
</dbReference>
<name>A0A8X6V6S9_TRICX</name>
<dbReference type="InterPro" id="IPR021109">
    <property type="entry name" value="Peptidase_aspartic_dom_sf"/>
</dbReference>
<dbReference type="Gene3D" id="2.40.70.10">
    <property type="entry name" value="Acid Proteases"/>
    <property type="match status" value="1"/>
</dbReference>
<comment type="caution">
    <text evidence="3">The sequence shown here is derived from an EMBL/GenBank/DDBJ whole genome shotgun (WGS) entry which is preliminary data.</text>
</comment>
<dbReference type="Pfam" id="PF13975">
    <property type="entry name" value="gag-asp_proteas"/>
    <property type="match status" value="1"/>
</dbReference>
<keyword evidence="4" id="KW-1185">Reference proteome</keyword>
<evidence type="ECO:0000259" key="2">
    <source>
        <dbReference type="Pfam" id="PF24626"/>
    </source>
</evidence>
<reference evidence="3" key="1">
    <citation type="submission" date="2020-08" db="EMBL/GenBank/DDBJ databases">
        <title>Multicomponent nature underlies the extraordinary mechanical properties of spider dragline silk.</title>
        <authorList>
            <person name="Kono N."/>
            <person name="Nakamura H."/>
            <person name="Mori M."/>
            <person name="Yoshida Y."/>
            <person name="Ohtoshi R."/>
            <person name="Malay A.D."/>
            <person name="Moran D.A.P."/>
            <person name="Tomita M."/>
            <person name="Numata K."/>
            <person name="Arakawa K."/>
        </authorList>
    </citation>
    <scope>NUCLEOTIDE SEQUENCE</scope>
</reference>
<evidence type="ECO:0000256" key="1">
    <source>
        <dbReference type="SAM" id="MobiDB-lite"/>
    </source>
</evidence>